<keyword evidence="9" id="KW-1185">Reference proteome</keyword>
<organism evidence="8 9">
    <name type="scientific">Canna indica</name>
    <name type="common">Indian-shot</name>
    <dbReference type="NCBI Taxonomy" id="4628"/>
    <lineage>
        <taxon>Eukaryota</taxon>
        <taxon>Viridiplantae</taxon>
        <taxon>Streptophyta</taxon>
        <taxon>Embryophyta</taxon>
        <taxon>Tracheophyta</taxon>
        <taxon>Spermatophyta</taxon>
        <taxon>Magnoliopsida</taxon>
        <taxon>Liliopsida</taxon>
        <taxon>Zingiberales</taxon>
        <taxon>Cannaceae</taxon>
        <taxon>Canna</taxon>
    </lineage>
</organism>
<dbReference type="InterPro" id="IPR006501">
    <property type="entry name" value="Pectinesterase_inhib_dom"/>
</dbReference>
<feature type="chain" id="PRO_5043002047" evidence="6">
    <location>
        <begin position="29"/>
        <end position="208"/>
    </location>
</feature>
<evidence type="ECO:0000256" key="4">
    <source>
        <dbReference type="ARBA" id="ARBA00023157"/>
    </source>
</evidence>
<proteinExistence type="inferred from homology"/>
<evidence type="ECO:0000313" key="8">
    <source>
        <dbReference type="EMBL" id="WOL07561.1"/>
    </source>
</evidence>
<dbReference type="PANTHER" id="PTHR31080:SF161">
    <property type="entry name" value="OS10G0508700 PROTEIN"/>
    <property type="match status" value="1"/>
</dbReference>
<keyword evidence="3 6" id="KW-0732">Signal</keyword>
<dbReference type="NCBIfam" id="TIGR01614">
    <property type="entry name" value="PME_inhib"/>
    <property type="match status" value="1"/>
</dbReference>
<dbReference type="SMART" id="SM00856">
    <property type="entry name" value="PMEI"/>
    <property type="match status" value="1"/>
</dbReference>
<reference evidence="8 9" key="1">
    <citation type="submission" date="2023-10" db="EMBL/GenBank/DDBJ databases">
        <title>Chromosome-scale genome assembly provides insights into flower coloration mechanisms of Canna indica.</title>
        <authorList>
            <person name="Li C."/>
        </authorList>
    </citation>
    <scope>NUCLEOTIDE SEQUENCE [LARGE SCALE GENOMIC DNA]</scope>
    <source>
        <tissue evidence="8">Flower</tissue>
    </source>
</reference>
<accession>A0AAQ3QFJ0</accession>
<feature type="domain" description="Pectinesterase inhibitor" evidence="7">
    <location>
        <begin position="43"/>
        <end position="201"/>
    </location>
</feature>
<dbReference type="Gene3D" id="1.20.140.40">
    <property type="entry name" value="Invertase/pectin methylesterase inhibitor family protein"/>
    <property type="match status" value="1"/>
</dbReference>
<evidence type="ECO:0000256" key="2">
    <source>
        <dbReference type="ARBA" id="ARBA00022525"/>
    </source>
</evidence>
<gene>
    <name evidence="8" type="ORF">Cni_G16305</name>
</gene>
<dbReference type="InterPro" id="IPR051955">
    <property type="entry name" value="PME_Inhibitor"/>
</dbReference>
<evidence type="ECO:0000313" key="9">
    <source>
        <dbReference type="Proteomes" id="UP001327560"/>
    </source>
</evidence>
<dbReference type="InterPro" id="IPR035513">
    <property type="entry name" value="Invertase/methylesterase_inhib"/>
</dbReference>
<comment type="subcellular location">
    <subcellularLocation>
        <location evidence="1">Secreted</location>
        <location evidence="1">Extracellular space</location>
    </subcellularLocation>
</comment>
<feature type="signal peptide" evidence="6">
    <location>
        <begin position="1"/>
        <end position="28"/>
    </location>
</feature>
<keyword evidence="2" id="KW-0964">Secreted</keyword>
<protein>
    <submittedName>
        <fullName evidence="8">21 kDa protein-like</fullName>
    </submittedName>
</protein>
<sequence length="208" mass="22004">MAYQSKPIFPSSFSLLVFLTLIALAVNANTCAAVKPDPYGGSKTLNFIRSSCTATQYPNLCFTSLSAYAGTIQTSPRQLAHAALSVSLTTARSTVTSISKMLKGSGASSREAEAISDCMDNMADSVDELRKSLQEMGHLRGKNFKVCVNDMQTWVSSALTDENTCMEGLPASSTSMVASQRSAIRGEIVKAAQLTSNALSLINGLNGV</sequence>
<evidence type="ECO:0000256" key="3">
    <source>
        <dbReference type="ARBA" id="ARBA00022729"/>
    </source>
</evidence>
<dbReference type="CDD" id="cd15798">
    <property type="entry name" value="PMEI-like_3"/>
    <property type="match status" value="1"/>
</dbReference>
<dbReference type="FunFam" id="1.20.140.40:FF:000006">
    <property type="entry name" value="Pectinesterase inhibitor 3"/>
    <property type="match status" value="1"/>
</dbReference>
<dbReference type="GO" id="GO:0004857">
    <property type="term" value="F:enzyme inhibitor activity"/>
    <property type="evidence" value="ECO:0007669"/>
    <property type="project" value="InterPro"/>
</dbReference>
<comment type="similarity">
    <text evidence="5">Belongs to the PMEI family.</text>
</comment>
<dbReference type="PANTHER" id="PTHR31080">
    <property type="entry name" value="PECTINESTERASE INHIBITOR-LIKE"/>
    <property type="match status" value="1"/>
</dbReference>
<name>A0AAQ3QFJ0_9LILI</name>
<evidence type="ECO:0000256" key="1">
    <source>
        <dbReference type="ARBA" id="ARBA00004239"/>
    </source>
</evidence>
<dbReference type="SUPFAM" id="SSF101148">
    <property type="entry name" value="Plant invertase/pectin methylesterase inhibitor"/>
    <property type="match status" value="1"/>
</dbReference>
<evidence type="ECO:0000259" key="7">
    <source>
        <dbReference type="SMART" id="SM00856"/>
    </source>
</evidence>
<evidence type="ECO:0000256" key="5">
    <source>
        <dbReference type="ARBA" id="ARBA00038471"/>
    </source>
</evidence>
<dbReference type="AlphaFoldDB" id="A0AAQ3QFJ0"/>
<dbReference type="Proteomes" id="UP001327560">
    <property type="component" value="Chromosome 5"/>
</dbReference>
<dbReference type="Pfam" id="PF04043">
    <property type="entry name" value="PMEI"/>
    <property type="match status" value="1"/>
</dbReference>
<dbReference type="GO" id="GO:0005576">
    <property type="term" value="C:extracellular region"/>
    <property type="evidence" value="ECO:0007669"/>
    <property type="project" value="UniProtKB-SubCell"/>
</dbReference>
<evidence type="ECO:0000256" key="6">
    <source>
        <dbReference type="SAM" id="SignalP"/>
    </source>
</evidence>
<dbReference type="EMBL" id="CP136894">
    <property type="protein sequence ID" value="WOL07561.1"/>
    <property type="molecule type" value="Genomic_DNA"/>
</dbReference>
<keyword evidence="4" id="KW-1015">Disulfide bond</keyword>